<feature type="region of interest" description="Disordered" evidence="1">
    <location>
        <begin position="1261"/>
        <end position="1330"/>
    </location>
</feature>
<feature type="compositionally biased region" description="Basic residues" evidence="1">
    <location>
        <begin position="790"/>
        <end position="810"/>
    </location>
</feature>
<feature type="compositionally biased region" description="Basic and acidic residues" evidence="1">
    <location>
        <begin position="371"/>
        <end position="394"/>
    </location>
</feature>
<reference evidence="3" key="1">
    <citation type="submission" date="2014-11" db="EMBL/GenBank/DDBJ databases">
        <title>Molecular phylogeny of cliff fern family Woodsiaceae with morphological implications.</title>
        <authorList>
            <person name="Shao Y.-Z."/>
            <person name="Wei R."/>
            <person name="Zhang X.-C."/>
        </authorList>
    </citation>
    <scope>NUCLEOTIDE SEQUENCE</scope>
</reference>
<feature type="compositionally biased region" description="Basic and acidic residues" evidence="1">
    <location>
        <begin position="1818"/>
        <end position="1832"/>
    </location>
</feature>
<keyword evidence="2" id="KW-0472">Membrane</keyword>
<feature type="compositionally biased region" description="Basic and acidic residues" evidence="1">
    <location>
        <begin position="2798"/>
        <end position="2808"/>
    </location>
</feature>
<feature type="compositionally biased region" description="Low complexity" evidence="1">
    <location>
        <begin position="1585"/>
        <end position="1612"/>
    </location>
</feature>
<feature type="compositionally biased region" description="Polar residues" evidence="1">
    <location>
        <begin position="1530"/>
        <end position="1541"/>
    </location>
</feature>
<feature type="compositionally biased region" description="Basic residues" evidence="1">
    <location>
        <begin position="1177"/>
        <end position="1187"/>
    </location>
</feature>
<feature type="compositionally biased region" description="Low complexity" evidence="1">
    <location>
        <begin position="513"/>
        <end position="524"/>
    </location>
</feature>
<feature type="compositionally biased region" description="Gly residues" evidence="1">
    <location>
        <begin position="1449"/>
        <end position="1458"/>
    </location>
</feature>
<feature type="compositionally biased region" description="Acidic residues" evidence="1">
    <location>
        <begin position="2113"/>
        <end position="2126"/>
    </location>
</feature>
<evidence type="ECO:0000256" key="2">
    <source>
        <dbReference type="SAM" id="Phobius"/>
    </source>
</evidence>
<accession>A0A0K6S640</accession>
<feature type="compositionally biased region" description="Pro residues" evidence="1">
    <location>
        <begin position="1567"/>
        <end position="1584"/>
    </location>
</feature>
<evidence type="ECO:0000256" key="1">
    <source>
        <dbReference type="SAM" id="MobiDB-lite"/>
    </source>
</evidence>
<feature type="compositionally biased region" description="Polar residues" evidence="1">
    <location>
        <begin position="1725"/>
        <end position="1739"/>
    </location>
</feature>
<feature type="compositionally biased region" description="Low complexity" evidence="1">
    <location>
        <begin position="2127"/>
        <end position="2154"/>
    </location>
</feature>
<feature type="compositionally biased region" description="Low complexity" evidence="1">
    <location>
        <begin position="1034"/>
        <end position="1044"/>
    </location>
</feature>
<feature type="region of interest" description="Disordered" evidence="1">
    <location>
        <begin position="333"/>
        <end position="488"/>
    </location>
</feature>
<feature type="compositionally biased region" description="Basic residues" evidence="1">
    <location>
        <begin position="2753"/>
        <end position="2763"/>
    </location>
</feature>
<feature type="compositionally biased region" description="Basic and acidic residues" evidence="1">
    <location>
        <begin position="1846"/>
        <end position="1855"/>
    </location>
</feature>
<feature type="compositionally biased region" description="Basic and acidic residues" evidence="1">
    <location>
        <begin position="2064"/>
        <end position="2082"/>
    </location>
</feature>
<feature type="compositionally biased region" description="Polar residues" evidence="1">
    <location>
        <begin position="2025"/>
        <end position="2038"/>
    </location>
</feature>
<dbReference type="EMBL" id="CDMZ01000221">
    <property type="protein sequence ID" value="CUC09108.1"/>
    <property type="molecule type" value="Genomic_DNA"/>
</dbReference>
<dbReference type="VEuPathDB" id="CryptoDB:Cvel_180"/>
<feature type="compositionally biased region" description="Basic and acidic residues" evidence="1">
    <location>
        <begin position="983"/>
        <end position="997"/>
    </location>
</feature>
<feature type="compositionally biased region" description="Basic and acidic residues" evidence="1">
    <location>
        <begin position="678"/>
        <end position="689"/>
    </location>
</feature>
<feature type="compositionally biased region" description="Basic and acidic residues" evidence="1">
    <location>
        <begin position="1889"/>
        <end position="1915"/>
    </location>
</feature>
<feature type="region of interest" description="Disordered" evidence="1">
    <location>
        <begin position="513"/>
        <end position="643"/>
    </location>
</feature>
<feature type="transmembrane region" description="Helical" evidence="2">
    <location>
        <begin position="200"/>
        <end position="217"/>
    </location>
</feature>
<feature type="compositionally biased region" description="Low complexity" evidence="1">
    <location>
        <begin position="84"/>
        <end position="95"/>
    </location>
</feature>
<feature type="compositionally biased region" description="Low complexity" evidence="1">
    <location>
        <begin position="1206"/>
        <end position="1222"/>
    </location>
</feature>
<feature type="region of interest" description="Disordered" evidence="1">
    <location>
        <begin position="966"/>
        <end position="1051"/>
    </location>
</feature>
<feature type="compositionally biased region" description="Basic residues" evidence="1">
    <location>
        <begin position="1677"/>
        <end position="1686"/>
    </location>
</feature>
<feature type="compositionally biased region" description="Acidic residues" evidence="1">
    <location>
        <begin position="2618"/>
        <end position="2638"/>
    </location>
</feature>
<keyword evidence="2" id="KW-0812">Transmembrane</keyword>
<feature type="compositionally biased region" description="Polar residues" evidence="1">
    <location>
        <begin position="834"/>
        <end position="849"/>
    </location>
</feature>
<feature type="compositionally biased region" description="Basic and acidic residues" evidence="1">
    <location>
        <begin position="1020"/>
        <end position="1032"/>
    </location>
</feature>
<organism evidence="3">
    <name type="scientific">Chromera velia CCMP2878</name>
    <dbReference type="NCBI Taxonomy" id="1169474"/>
    <lineage>
        <taxon>Eukaryota</taxon>
        <taxon>Sar</taxon>
        <taxon>Alveolata</taxon>
        <taxon>Colpodellida</taxon>
        <taxon>Chromeraceae</taxon>
        <taxon>Chromera</taxon>
    </lineage>
</organism>
<keyword evidence="2" id="KW-1133">Transmembrane helix</keyword>
<feature type="compositionally biased region" description="Polar residues" evidence="1">
    <location>
        <begin position="576"/>
        <end position="587"/>
    </location>
</feature>
<feature type="compositionally biased region" description="Polar residues" evidence="1">
    <location>
        <begin position="597"/>
        <end position="611"/>
    </location>
</feature>
<feature type="compositionally biased region" description="Basic and acidic residues" evidence="1">
    <location>
        <begin position="774"/>
        <end position="789"/>
    </location>
</feature>
<feature type="transmembrane region" description="Helical" evidence="2">
    <location>
        <begin position="2897"/>
        <end position="2922"/>
    </location>
</feature>
<feature type="compositionally biased region" description="Polar residues" evidence="1">
    <location>
        <begin position="2572"/>
        <end position="2583"/>
    </location>
</feature>
<feature type="region of interest" description="Disordered" evidence="1">
    <location>
        <begin position="2374"/>
        <end position="2808"/>
    </location>
</feature>
<feature type="compositionally biased region" description="Low complexity" evidence="1">
    <location>
        <begin position="736"/>
        <end position="751"/>
    </location>
</feature>
<feature type="compositionally biased region" description="Basic and acidic residues" evidence="1">
    <location>
        <begin position="1779"/>
        <end position="1796"/>
    </location>
</feature>
<feature type="compositionally biased region" description="Basic and acidic residues" evidence="1">
    <location>
        <begin position="2013"/>
        <end position="2024"/>
    </location>
</feature>
<feature type="compositionally biased region" description="Basic and acidic residues" evidence="1">
    <location>
        <begin position="2781"/>
        <end position="2790"/>
    </location>
</feature>
<feature type="compositionally biased region" description="Basic and acidic residues" evidence="1">
    <location>
        <begin position="402"/>
        <end position="423"/>
    </location>
</feature>
<feature type="compositionally biased region" description="Basic and acidic residues" evidence="1">
    <location>
        <begin position="2705"/>
        <end position="2727"/>
    </location>
</feature>
<feature type="region of interest" description="Disordered" evidence="1">
    <location>
        <begin position="37"/>
        <end position="116"/>
    </location>
</feature>
<evidence type="ECO:0000313" key="3">
    <source>
        <dbReference type="EMBL" id="CUC09108.1"/>
    </source>
</evidence>
<feature type="compositionally biased region" description="Low complexity" evidence="1">
    <location>
        <begin position="1439"/>
        <end position="1448"/>
    </location>
</feature>
<feature type="compositionally biased region" description="Basic and acidic residues" evidence="1">
    <location>
        <begin position="2273"/>
        <end position="2283"/>
    </location>
</feature>
<feature type="compositionally biased region" description="Basic and acidic residues" evidence="1">
    <location>
        <begin position="453"/>
        <end position="468"/>
    </location>
</feature>
<sequence length="2991" mass="326999">MLQFQALPIFRGFPALGGSSSSSKAFDHLSRFLERGNLASSSMDFGTEGEAEGRKKKREEERLQRGRRRSVAGSTGERGRGRRVSNVPSSRPSRSPEVDENSEMEKQKAGRGGPPASLPFLQDGLLRCVRLCNDFATLHENASVGICEKRGGAATILQKDRLKHRRRDSEERPQAVSLSPSAGGCAGTISLGWWELVCSRLPLFVAAVILVVLVALPEHLSSTKWARGLVTASFGVVVVILVVSLFVPLERFVERARLGAVAFRALGRQTEMAYGLAVREEGRVRKRGEDNTERRWEIERVMIRAQTALRSARTDFRLPSWVLFGFCNCTRRKTRHSPHEEEQGTGQRVGARRKKKQTDVTHRPSYGRSVPPKDFRVKDRHGSDSDDRLARQEEGEASLSERFGERTKQHKSPERREAPRDFLKYSLFSPKRPRLGQKNKKDSRDFSCAQNLRTEEEIQSKREVERPKSPPNRSKKVHELRTPSMDFSCGGTLAHDDGSRCISASNSIHLPSPFFSPLSDPSSSDDLRPRTQAQTLPLHPSKRKETGTSGPPSRRRDTRLQRESPLQRGRGRGRETNWNARTPSAFNRSRPKEATVPVQSFQSSSTETMSEASKLKETRPLPLPSPLSPNSHSPKDHRALQIPPRFSTPTETLYEPPIYAEFEHNRTSPPQAPLNLPKTERPTDVRESGRSTTPYSTRRTERRQIQETLSPMTQASRRKSLETTRHQPPFNKNKLSAAADAMSSSSALSRSTRGQHGGQGNPAGRLDLQSPEDVFARSDTETTHDDVEHKHKQAQQKRHHSQRRDKKRQTQVKPPEYAHDKTVTRFNQVAEDAPSQQPVGTALTPSSSIVDLLGPKTDPVPRRETLRISEPVQPVHSYLPSNPSPENPGPSSASHWGPSTALVLQVPSVPPRRRLPPSPPQRGNLIIEESPVAADPPVQVSERKKGAGRIRGTKRIAPRALLQVEHSAEAAPCRPPLPLTDPRIMRERERERERDSRQQAAVAIVDESGHNAVGALHQESAVERERERERPQRHLPQQQPRPGRTLGRRSISSLDPLMPAAAAVSSINSLQGMQQPAMSSISNLQTANGDLSSHYRSSTNPQQQPAAVPIYWPYASPPVISIIQQPPPPTDSSAPGPKTQLGDPFVPVQSASSCSQPDLSNPPGGISILSPPQIPRSKYKKKGKRKEAKLTRSLSAPSFQQGSGGSRVFVSRSRSRSLSPPGSISFLARQSTHTQIPTCAPAVAYKSTFCVEGCPLPPPVPHPLVSSSQEGDGTSESDAGAEEGAALGREREGGALSSLSLVPPAQAAVLDRKENPRTPSPPRLPELTGPHFGFADDMQPRLIRKGSRSLAPLLQSPSASPRVHGWSEWSVELCDIHISLVSSFFVHRLAPGQLPWGLPSSFRFFPSCLLAVAPVNANKRRGSRGTGPRPRQPRDPRSRGGFSLPASAAGGGGGGGGTSSESAWEETVTAAGNGRASCGSGHASPTAPIRQSSSRHALRCKPSSMRNRLLPPPPLPPEDDLDLDRGDSSGGETSFPFQQADNHAESFFGSTIKIDRGHLHKRGGKPPRIPNHTSPPAPGSPPPFQRSGLPPLQGPQLPSSRRASPGRRSSSSTGGGSAYLKRRRAQMGRGRERERGKSAFQSGEGERSGSTSGSEDAPRASTAAPDSQLHADSLTSPRRRRERRRNSVSAPVCRPLPGWGGNSGGGADTDGGPILGDPHDRSSQKKQSLQQAGRQSGVFSSSSTSFLQGDRDREENVQRGPRRSLGPTEICPSLPDGTTGRDRRRDAARMVSKSKDEEEEEEDEVLRGQTQRRSTRGRGRERTSKGSQRETEPAEESELSASLHSPSRERRERETTGGNSVRITSKTRRPKSDSVSKPSRGETLQGEIHSAELHSGEEGEAAGRRGKEGGSRQREAPPCNRRSTVVLWGDSMEGEGAGGQNQQQRTGSHKPAAARESSERGTETATRQRSPSACPPSSSAAGADFDMLAPSGGARSRKVLCTELSEEQAVGAKSKEENEARSSDEGNGSQLAESTDNSPRVRETGKVKGSPHGGKRKRRGSTNEARDSGCKPQEEPDDRTSAEDGPLPSSPNRRYPSFGTAKSGSKVGGDSAEGLDEEGGWEDGGDTQETNAAAEENEQQAKQRLLQRAGLRAGRPMRPSVSSSIAAAPGIPLNPLPEAMQAPSLGQGGRGSAYLLLCDSQGETGGGDAPSLSTLEGPTGGPSAPVPPPQGAPLNHQGWTDAAPVGLPELPQLYGQTIEAKATGMKPPNDESEVARRERDPMNLRRKKPKPPPASDPMAPLRSPFTSFQHPMLPSVHTFEFEKNHSNNLRRRADSDSECVTSRCIGTGRATQSPFPLRTGTLEETVTVSVAPTEYPHSTYKPSKAVASSTGDRKVAFHAEYPNSAETNDNPEENLNDSQTVPLPPGSLPIVPSHLLLAHSQPYSNTPQGTKAEKENEEEKEAHSGLPLSSDSEEDRERHRDSSREKRESQKMVRRQGGQYSGSPAGQVLLTDSNTVAQAPNPRTRTVDSAGVTGVLSSTSFSHPPALPGWIVAEPPTLQSRMDSRQEEMMAEQQQPKGTTRPPSKTAHASIEASHAVSKVTKGKFRHDEMKPNASFDSSDDEREEEDDDEEEEEEEEQEEKHRERGHRRGSLEKVHKPRNRNSPSGPHRHGKRPPSGTGRQSPTRGRNGGVIGVPPSPSPEDSSDYSHTRPQEAHRRGWRAKREGQKGQRRQKERGESLFQKDEEKEKESVHHSWRRKKKKSTRTGDRTLSFHPPLRAWTGRHEGRKREISLSSPSLRKSDSRRRVDDSAFDLERGDSYGERVEKKARGADDDRGVNSRWRALSSRRLFWEILDVGLVFVGAGCALAGQVGALVLPVETLSSPVRESKKEPQENTQAVAFAWSLLSSFSLIASTAVLLRVLFRPSVRAERLRCVGRRLRRVAEGSENVSTYLNDLLGLRTLYRITRDGWKQLDGVSLEEDEIARCIGRRVC</sequence>
<gene>
    <name evidence="3" type="ORF">Cvel_180.t1.CR1</name>
</gene>
<feature type="region of interest" description="Disordered" evidence="1">
    <location>
        <begin position="663"/>
        <end position="954"/>
    </location>
</feature>
<feature type="compositionally biased region" description="Gly residues" evidence="1">
    <location>
        <begin position="1698"/>
        <end position="1709"/>
    </location>
</feature>
<feature type="compositionally biased region" description="Polar residues" evidence="1">
    <location>
        <begin position="1149"/>
        <end position="1159"/>
    </location>
</feature>
<evidence type="ECO:0008006" key="4">
    <source>
        <dbReference type="Google" id="ProtNLM"/>
    </source>
</evidence>
<feature type="transmembrane region" description="Helical" evidence="2">
    <location>
        <begin position="2848"/>
        <end position="2877"/>
    </location>
</feature>
<feature type="compositionally biased region" description="Low complexity" evidence="1">
    <location>
        <begin position="1970"/>
        <end position="1981"/>
    </location>
</feature>
<feature type="region of interest" description="Disordered" evidence="1">
    <location>
        <begin position="1418"/>
        <end position="2309"/>
    </location>
</feature>
<proteinExistence type="predicted"/>
<feature type="transmembrane region" description="Helical" evidence="2">
    <location>
        <begin position="229"/>
        <end position="249"/>
    </location>
</feature>
<feature type="compositionally biased region" description="Polar residues" evidence="1">
    <location>
        <begin position="2510"/>
        <end position="2524"/>
    </location>
</feature>
<protein>
    <recommendedName>
        <fullName evidence="4">Transmembrane protein</fullName>
    </recommendedName>
</protein>
<name>A0A0K6S640_9ALVE</name>
<feature type="compositionally biased region" description="Basic and acidic residues" evidence="1">
    <location>
        <begin position="2475"/>
        <end position="2491"/>
    </location>
</feature>
<feature type="region of interest" description="Disordered" evidence="1">
    <location>
        <begin position="1121"/>
        <end position="1222"/>
    </location>
</feature>
<feature type="compositionally biased region" description="Basic and acidic residues" evidence="1">
    <location>
        <begin position="2734"/>
        <end position="2752"/>
    </location>
</feature>
<feature type="compositionally biased region" description="Polar residues" evidence="1">
    <location>
        <begin position="1192"/>
        <end position="1201"/>
    </location>
</feature>